<evidence type="ECO:0000313" key="2">
    <source>
        <dbReference type="Proteomes" id="UP000253314"/>
    </source>
</evidence>
<sequence length="77" mass="9048">MNLPEKDTELINILEEIMDKVYFGESDVPRENLHYAVDLLARSIKIAIEDKNIQNGRYDYITSKVNAAYKWIIDEEE</sequence>
<evidence type="ECO:0000313" key="1">
    <source>
        <dbReference type="EMBL" id="RBW69473.1"/>
    </source>
</evidence>
<protein>
    <submittedName>
        <fullName evidence="1">Uncharacterized protein</fullName>
    </submittedName>
</protein>
<name>A0A366XZ96_9BACI</name>
<comment type="caution">
    <text evidence="1">The sequence shown here is derived from an EMBL/GenBank/DDBJ whole genome shotgun (WGS) entry which is preliminary data.</text>
</comment>
<dbReference type="RefSeq" id="WP_113806163.1">
    <property type="nucleotide sequence ID" value="NZ_QOCW01000010.1"/>
</dbReference>
<organism evidence="1 2">
    <name type="scientific">Bacillus taeanensis</name>
    <dbReference type="NCBI Taxonomy" id="273032"/>
    <lineage>
        <taxon>Bacteria</taxon>
        <taxon>Bacillati</taxon>
        <taxon>Bacillota</taxon>
        <taxon>Bacilli</taxon>
        <taxon>Bacillales</taxon>
        <taxon>Bacillaceae</taxon>
        <taxon>Bacillus</taxon>
    </lineage>
</organism>
<dbReference type="AlphaFoldDB" id="A0A366XZ96"/>
<gene>
    <name evidence="1" type="ORF">DS031_11150</name>
</gene>
<dbReference type="EMBL" id="QOCW01000010">
    <property type="protein sequence ID" value="RBW69473.1"/>
    <property type="molecule type" value="Genomic_DNA"/>
</dbReference>
<dbReference type="Proteomes" id="UP000253314">
    <property type="component" value="Unassembled WGS sequence"/>
</dbReference>
<keyword evidence="2" id="KW-1185">Reference proteome</keyword>
<reference evidence="1 2" key="1">
    <citation type="submission" date="2018-07" db="EMBL/GenBank/DDBJ databases">
        <title>Lottiidibacillus patelloidae gen. nov., sp. nov., isolated from the intestinal tract of a marine limpet and the reclassification of B. taeanensis BH030017T, B. algicola KMM 3737T and B. hwajinpoensis SW-72T as genus Lottiidibacillus.</title>
        <authorList>
            <person name="Liu R."/>
            <person name="Huang Z."/>
        </authorList>
    </citation>
    <scope>NUCLEOTIDE SEQUENCE [LARGE SCALE GENOMIC DNA]</scope>
    <source>
        <strain evidence="1 2">BH030017</strain>
    </source>
</reference>
<accession>A0A366XZ96</accession>
<proteinExistence type="predicted"/>